<accession>A0ACC2DJH6</accession>
<evidence type="ECO:0000313" key="2">
    <source>
        <dbReference type="Proteomes" id="UP001162992"/>
    </source>
</evidence>
<sequence>MVHMSESEGIEGRTFVVTGGTGFPGATLCLELVNRGAGEVRAYDVSETSPWLSRLRSKGVKCIIGDIRNKEDVKRVLKGADCVFHLASSGMSGKEMLQSRFVDEVNLNGTCNVLDSCIENGVQRLVYTSTYNVVFGGQEIVNGNEAMPYFPIKDHVDSYGRSKALAEQLVLKSNGCKLRGSKGQKLNTCAVRPAAIYGPEERRHFPRILAMAQLGLLLFRVGGPDVRNDWLYIDNFVNAQLLASMALLIDVPGREGYAPAAGQAYFISDGNALSLISALGCITLHVTFFQSSVFRCAPVNSFKFLQQIVEGLGYSYPERELSVRAALVLAWFFWGVYSLLYPLLKSTWMPEPFLLPAEVYKVGVTHYFSLLKAREELGYVPLVDQKEGIRNTLAFFKEKEKKGVIRPLFIWWFLIVFGFFALFCCAFVPRPFLGPMKWLQSLGILLHGSVKNLQIVFFLAWLAHLLEASYAWRLAKKVDTMNAKAWFEQTLLLGYPSLRLLLKRSHLKE</sequence>
<evidence type="ECO:0000313" key="1">
    <source>
        <dbReference type="EMBL" id="KAJ7554288.1"/>
    </source>
</evidence>
<gene>
    <name evidence="1" type="ORF">O6H91_06G133800</name>
</gene>
<reference evidence="2" key="1">
    <citation type="journal article" date="2024" name="Proc. Natl. Acad. Sci. U.S.A.">
        <title>Extraordinary preservation of gene collinearity over three hundred million years revealed in homosporous lycophytes.</title>
        <authorList>
            <person name="Li C."/>
            <person name="Wickell D."/>
            <person name="Kuo L.Y."/>
            <person name="Chen X."/>
            <person name="Nie B."/>
            <person name="Liao X."/>
            <person name="Peng D."/>
            <person name="Ji J."/>
            <person name="Jenkins J."/>
            <person name="Williams M."/>
            <person name="Shu S."/>
            <person name="Plott C."/>
            <person name="Barry K."/>
            <person name="Rajasekar S."/>
            <person name="Grimwood J."/>
            <person name="Han X."/>
            <person name="Sun S."/>
            <person name="Hou Z."/>
            <person name="He W."/>
            <person name="Dai G."/>
            <person name="Sun C."/>
            <person name="Schmutz J."/>
            <person name="Leebens-Mack J.H."/>
            <person name="Li F.W."/>
            <person name="Wang L."/>
        </authorList>
    </citation>
    <scope>NUCLEOTIDE SEQUENCE [LARGE SCALE GENOMIC DNA]</scope>
    <source>
        <strain evidence="2">cv. PW_Plant_1</strain>
    </source>
</reference>
<comment type="caution">
    <text evidence="1">The sequence shown here is derived from an EMBL/GenBank/DDBJ whole genome shotgun (WGS) entry which is preliminary data.</text>
</comment>
<dbReference type="EMBL" id="CM055097">
    <property type="protein sequence ID" value="KAJ7554288.1"/>
    <property type="molecule type" value="Genomic_DNA"/>
</dbReference>
<dbReference type="Proteomes" id="UP001162992">
    <property type="component" value="Chromosome 6"/>
</dbReference>
<name>A0ACC2DJH6_DIPCM</name>
<proteinExistence type="predicted"/>
<protein>
    <submittedName>
        <fullName evidence="1">Uncharacterized protein</fullName>
    </submittedName>
</protein>
<keyword evidence="2" id="KW-1185">Reference proteome</keyword>
<organism evidence="1 2">
    <name type="scientific">Diphasiastrum complanatum</name>
    <name type="common">Issler's clubmoss</name>
    <name type="synonym">Lycopodium complanatum</name>
    <dbReference type="NCBI Taxonomy" id="34168"/>
    <lineage>
        <taxon>Eukaryota</taxon>
        <taxon>Viridiplantae</taxon>
        <taxon>Streptophyta</taxon>
        <taxon>Embryophyta</taxon>
        <taxon>Tracheophyta</taxon>
        <taxon>Lycopodiopsida</taxon>
        <taxon>Lycopodiales</taxon>
        <taxon>Lycopodiaceae</taxon>
        <taxon>Lycopodioideae</taxon>
        <taxon>Diphasiastrum</taxon>
    </lineage>
</organism>